<proteinExistence type="predicted"/>
<name>A0ACB9N9T4_BAUVA</name>
<comment type="caution">
    <text evidence="1">The sequence shown here is derived from an EMBL/GenBank/DDBJ whole genome shotgun (WGS) entry which is preliminary data.</text>
</comment>
<protein>
    <submittedName>
        <fullName evidence="1">Uncharacterized protein</fullName>
    </submittedName>
</protein>
<reference evidence="1 2" key="1">
    <citation type="journal article" date="2022" name="DNA Res.">
        <title>Chromosomal-level genome assembly of the orchid tree Bauhinia variegata (Leguminosae; Cercidoideae) supports the allotetraploid origin hypothesis of Bauhinia.</title>
        <authorList>
            <person name="Zhong Y."/>
            <person name="Chen Y."/>
            <person name="Zheng D."/>
            <person name="Pang J."/>
            <person name="Liu Y."/>
            <person name="Luo S."/>
            <person name="Meng S."/>
            <person name="Qian L."/>
            <person name="Wei D."/>
            <person name="Dai S."/>
            <person name="Zhou R."/>
        </authorList>
    </citation>
    <scope>NUCLEOTIDE SEQUENCE [LARGE SCALE GENOMIC DNA]</scope>
    <source>
        <strain evidence="1">BV-YZ2020</strain>
    </source>
</reference>
<gene>
    <name evidence="1" type="ORF">L6164_016883</name>
</gene>
<accession>A0ACB9N9T4</accession>
<dbReference type="Proteomes" id="UP000828941">
    <property type="component" value="Chromosome 7"/>
</dbReference>
<sequence>MFWSYASFEEEFPYHDIGCETKEDSHEKQEDSSDAEYENDDNISYDDALFDRYTDLIPEEEVESKEGDEGRSVKRSKWPQFNEAARFKGVSFELCMEFMNLDVFKQAIKGYSVSRGVKVKFVKNDSKRCRAKCGDPCS</sequence>
<keyword evidence="2" id="KW-1185">Reference proteome</keyword>
<dbReference type="EMBL" id="CM039432">
    <property type="protein sequence ID" value="KAI4331936.1"/>
    <property type="molecule type" value="Genomic_DNA"/>
</dbReference>
<evidence type="ECO:0000313" key="1">
    <source>
        <dbReference type="EMBL" id="KAI4331936.1"/>
    </source>
</evidence>
<organism evidence="1 2">
    <name type="scientific">Bauhinia variegata</name>
    <name type="common">Purple orchid tree</name>
    <name type="synonym">Phanera variegata</name>
    <dbReference type="NCBI Taxonomy" id="167791"/>
    <lineage>
        <taxon>Eukaryota</taxon>
        <taxon>Viridiplantae</taxon>
        <taxon>Streptophyta</taxon>
        <taxon>Embryophyta</taxon>
        <taxon>Tracheophyta</taxon>
        <taxon>Spermatophyta</taxon>
        <taxon>Magnoliopsida</taxon>
        <taxon>eudicotyledons</taxon>
        <taxon>Gunneridae</taxon>
        <taxon>Pentapetalae</taxon>
        <taxon>rosids</taxon>
        <taxon>fabids</taxon>
        <taxon>Fabales</taxon>
        <taxon>Fabaceae</taxon>
        <taxon>Cercidoideae</taxon>
        <taxon>Cercideae</taxon>
        <taxon>Bauhiniinae</taxon>
        <taxon>Bauhinia</taxon>
    </lineage>
</organism>
<evidence type="ECO:0000313" key="2">
    <source>
        <dbReference type="Proteomes" id="UP000828941"/>
    </source>
</evidence>